<accession>A0AAE0ZGE2</accession>
<sequence length="89" mass="9855">MSLSGMVNKHSIKRSKSSGLFPFEDDSFNPYLALTRLNHLLQPLPRPHLAKSPPPARMALTWLSPLLQPLPHPHLAKSPPPAPTWPSHG</sequence>
<organism evidence="1 2">
    <name type="scientific">Elysia crispata</name>
    <name type="common">lettuce slug</name>
    <dbReference type="NCBI Taxonomy" id="231223"/>
    <lineage>
        <taxon>Eukaryota</taxon>
        <taxon>Metazoa</taxon>
        <taxon>Spiralia</taxon>
        <taxon>Lophotrochozoa</taxon>
        <taxon>Mollusca</taxon>
        <taxon>Gastropoda</taxon>
        <taxon>Heterobranchia</taxon>
        <taxon>Euthyneura</taxon>
        <taxon>Panpulmonata</taxon>
        <taxon>Sacoglossa</taxon>
        <taxon>Placobranchoidea</taxon>
        <taxon>Plakobranchidae</taxon>
        <taxon>Elysia</taxon>
    </lineage>
</organism>
<dbReference type="Proteomes" id="UP001283361">
    <property type="component" value="Unassembled WGS sequence"/>
</dbReference>
<protein>
    <submittedName>
        <fullName evidence="1">Uncharacterized protein</fullName>
    </submittedName>
</protein>
<proteinExistence type="predicted"/>
<evidence type="ECO:0000313" key="1">
    <source>
        <dbReference type="EMBL" id="KAK3768860.1"/>
    </source>
</evidence>
<reference evidence="1" key="1">
    <citation type="journal article" date="2023" name="G3 (Bethesda)">
        <title>A reference genome for the long-term kleptoplast-retaining sea slug Elysia crispata morphotype clarki.</title>
        <authorList>
            <person name="Eastman K.E."/>
            <person name="Pendleton A.L."/>
            <person name="Shaikh M.A."/>
            <person name="Suttiyut T."/>
            <person name="Ogas R."/>
            <person name="Tomko P."/>
            <person name="Gavelis G."/>
            <person name="Widhalm J.R."/>
            <person name="Wisecaver J.H."/>
        </authorList>
    </citation>
    <scope>NUCLEOTIDE SEQUENCE</scope>
    <source>
        <strain evidence="1">ECLA1</strain>
    </source>
</reference>
<dbReference type="EMBL" id="JAWDGP010004008">
    <property type="protein sequence ID" value="KAK3768860.1"/>
    <property type="molecule type" value="Genomic_DNA"/>
</dbReference>
<dbReference type="AlphaFoldDB" id="A0AAE0ZGE2"/>
<comment type="caution">
    <text evidence="1">The sequence shown here is derived from an EMBL/GenBank/DDBJ whole genome shotgun (WGS) entry which is preliminary data.</text>
</comment>
<keyword evidence="2" id="KW-1185">Reference proteome</keyword>
<name>A0AAE0ZGE2_9GAST</name>
<gene>
    <name evidence="1" type="ORF">RRG08_041522</name>
</gene>
<evidence type="ECO:0000313" key="2">
    <source>
        <dbReference type="Proteomes" id="UP001283361"/>
    </source>
</evidence>